<accession>A0A8S1K048</accession>
<keyword evidence="6" id="KW-0067">ATP-binding</keyword>
<keyword evidence="5" id="KW-0418">Kinase</keyword>
<feature type="domain" description="PH" evidence="7">
    <location>
        <begin position="255"/>
        <end position="358"/>
    </location>
</feature>
<evidence type="ECO:0000256" key="1">
    <source>
        <dbReference type="ARBA" id="ARBA00006935"/>
    </source>
</evidence>
<proteinExistence type="inferred from homology"/>
<dbReference type="Pfam" id="PF00069">
    <property type="entry name" value="Pkinase"/>
    <property type="match status" value="1"/>
</dbReference>
<dbReference type="Proteomes" id="UP000688137">
    <property type="component" value="Unassembled WGS sequence"/>
</dbReference>
<keyword evidence="3" id="KW-0808">Transferase</keyword>
<evidence type="ECO:0000256" key="4">
    <source>
        <dbReference type="ARBA" id="ARBA00022741"/>
    </source>
</evidence>
<comment type="similarity">
    <text evidence="1">Belongs to the protein kinase superfamily. AGC Ser/Thr protein kinase family. RAC subfamily.</text>
</comment>
<evidence type="ECO:0000256" key="2">
    <source>
        <dbReference type="ARBA" id="ARBA00022527"/>
    </source>
</evidence>
<reference evidence="10" key="1">
    <citation type="submission" date="2021-01" db="EMBL/GenBank/DDBJ databases">
        <authorList>
            <consortium name="Genoscope - CEA"/>
            <person name="William W."/>
        </authorList>
    </citation>
    <scope>NUCLEOTIDE SEQUENCE</scope>
</reference>
<dbReference type="PROSITE" id="PS00108">
    <property type="entry name" value="PROTEIN_KINASE_ST"/>
    <property type="match status" value="1"/>
</dbReference>
<dbReference type="CDD" id="cd05123">
    <property type="entry name" value="STKc_AGC"/>
    <property type="match status" value="1"/>
</dbReference>
<dbReference type="SMART" id="SM00233">
    <property type="entry name" value="PH"/>
    <property type="match status" value="1"/>
</dbReference>
<dbReference type="PROSITE" id="PS50003">
    <property type="entry name" value="PH_DOMAIN"/>
    <property type="match status" value="1"/>
</dbReference>
<evidence type="ECO:0000256" key="3">
    <source>
        <dbReference type="ARBA" id="ARBA00022679"/>
    </source>
</evidence>
<evidence type="ECO:0000256" key="6">
    <source>
        <dbReference type="ARBA" id="ARBA00022840"/>
    </source>
</evidence>
<name>A0A8S1K048_PARPR</name>
<dbReference type="InterPro" id="IPR000719">
    <property type="entry name" value="Prot_kinase_dom"/>
</dbReference>
<dbReference type="EMBL" id="CAJJDM010000009">
    <property type="protein sequence ID" value="CAD8048119.1"/>
    <property type="molecule type" value="Genomic_DNA"/>
</dbReference>
<dbReference type="PROSITE" id="PS51285">
    <property type="entry name" value="AGC_KINASE_CTER"/>
    <property type="match status" value="1"/>
</dbReference>
<dbReference type="GO" id="GO:0005524">
    <property type="term" value="F:ATP binding"/>
    <property type="evidence" value="ECO:0007669"/>
    <property type="project" value="UniProtKB-KW"/>
</dbReference>
<dbReference type="OMA" id="PEFRWDI"/>
<evidence type="ECO:0000313" key="11">
    <source>
        <dbReference type="Proteomes" id="UP000688137"/>
    </source>
</evidence>
<dbReference type="GO" id="GO:0004674">
    <property type="term" value="F:protein serine/threonine kinase activity"/>
    <property type="evidence" value="ECO:0007669"/>
    <property type="project" value="UniProtKB-KW"/>
</dbReference>
<organism evidence="10 11">
    <name type="scientific">Paramecium primaurelia</name>
    <dbReference type="NCBI Taxonomy" id="5886"/>
    <lineage>
        <taxon>Eukaryota</taxon>
        <taxon>Sar</taxon>
        <taxon>Alveolata</taxon>
        <taxon>Ciliophora</taxon>
        <taxon>Intramacronucleata</taxon>
        <taxon>Oligohymenophorea</taxon>
        <taxon>Peniculida</taxon>
        <taxon>Parameciidae</taxon>
        <taxon>Paramecium</taxon>
    </lineage>
</organism>
<gene>
    <name evidence="10" type="ORF">PPRIM_AZ9-3.1.T0120328</name>
</gene>
<evidence type="ECO:0000259" key="8">
    <source>
        <dbReference type="PROSITE" id="PS50011"/>
    </source>
</evidence>
<dbReference type="InterPro" id="IPR000961">
    <property type="entry name" value="AGC-kinase_C"/>
</dbReference>
<dbReference type="AlphaFoldDB" id="A0A8S1K048"/>
<dbReference type="InterPro" id="IPR008271">
    <property type="entry name" value="Ser/Thr_kinase_AS"/>
</dbReference>
<dbReference type="InterPro" id="IPR045270">
    <property type="entry name" value="STKc_AGC"/>
</dbReference>
<feature type="domain" description="AGC-kinase C-terminal" evidence="9">
    <location>
        <begin position="688"/>
        <end position="744"/>
    </location>
</feature>
<comment type="caution">
    <text evidence="10">The sequence shown here is derived from an EMBL/GenBank/DDBJ whole genome shotgun (WGS) entry which is preliminary data.</text>
</comment>
<dbReference type="SMART" id="SM00220">
    <property type="entry name" value="S_TKc"/>
    <property type="match status" value="1"/>
</dbReference>
<dbReference type="InterPro" id="IPR002110">
    <property type="entry name" value="Ankyrin_rpt"/>
</dbReference>
<evidence type="ECO:0000256" key="5">
    <source>
        <dbReference type="ARBA" id="ARBA00022777"/>
    </source>
</evidence>
<protein>
    <submittedName>
        <fullName evidence="10">Uncharacterized protein</fullName>
    </submittedName>
</protein>
<keyword evidence="2" id="KW-0723">Serine/threonine-protein kinase</keyword>
<evidence type="ECO:0000313" key="10">
    <source>
        <dbReference type="EMBL" id="CAD8048119.1"/>
    </source>
</evidence>
<dbReference type="InterPro" id="IPR001849">
    <property type="entry name" value="PH_domain"/>
</dbReference>
<dbReference type="SMART" id="SM00248">
    <property type="entry name" value="ANK"/>
    <property type="match status" value="3"/>
</dbReference>
<feature type="domain" description="Protein kinase" evidence="8">
    <location>
        <begin position="436"/>
        <end position="687"/>
    </location>
</feature>
<sequence length="744" mass="86819">MDLRWLQDDDNLATADQCDHFHASFISSPNRSQLGKSIKNQYTAVEFADTLGKIFQAIKEKNLKQVQNLVNTHKQRSNNLGGDPEFRWDIINDLSLNWSPLHHSIYLGCEEIFLWFLSVGGDITSITYDGYSALILAVLSRSELMVNLLIAQPNLNVNHVSRKGSALHIAVQSNQIPILQLLLQHPNINLNIYNDQLEQPIDVATGKAKELLKKELQQRTDVYQEQSKSYISIKSQDNCELNTLDTFIINRPKKPPIYKGYVEKLNFSHLYSYQRYIVVDPECGVLVRFQNKENCPLNPKETIPLQNIYNLQIIIKDRTFSNNSIYLLIEYNEKKIYFLFQSKQMAQIWYDSIKTAVGYTKYVKYKLDQYNKKKEGEKVFNQVNSMLLDMNNQSVEIDQQTNQDQLSIQDQKKQENIEIKKKQEKRLFKNLKFQDFFILEILQKGSFGTIYKAKYFKDDKMYVLKQQNKEQLRKFSQLEYAINEVKLLRKINHPFIISIKGLFQTKQNLYYQMKYYEKGDLSDYIGQGCVLSENVSKILIAQVILAIEYLHSLNIIYRDLKPMNILVGKNGYLKLADLGLAKEIINDRAALSFCGSPAYLAPEIIKGEGATQSVDVYGIGVLLYEMLSGYPPHFVQNIDLMLERIQYCPINYDRIQSKMAVKILKEMLQRDQIKRPNLTEIKNHVFFADISWNKLLNKNMLPPKLIKRNKEQFMNQQKFTEAIIDEDYQDEEEKPNYIQNWSLS</sequence>
<evidence type="ECO:0000259" key="7">
    <source>
        <dbReference type="PROSITE" id="PS50003"/>
    </source>
</evidence>
<dbReference type="PANTHER" id="PTHR24351">
    <property type="entry name" value="RIBOSOMAL PROTEIN S6 KINASE"/>
    <property type="match status" value="1"/>
</dbReference>
<evidence type="ECO:0000259" key="9">
    <source>
        <dbReference type="PROSITE" id="PS51285"/>
    </source>
</evidence>
<keyword evidence="11" id="KW-1185">Reference proteome</keyword>
<dbReference type="Pfam" id="PF12796">
    <property type="entry name" value="Ank_2"/>
    <property type="match status" value="1"/>
</dbReference>
<dbReference type="PROSITE" id="PS50011">
    <property type="entry name" value="PROTEIN_KINASE_DOM"/>
    <property type="match status" value="1"/>
</dbReference>
<keyword evidence="4" id="KW-0547">Nucleotide-binding</keyword>